<dbReference type="GO" id="GO:0060320">
    <property type="term" value="P:rejection of self pollen"/>
    <property type="evidence" value="ECO:0007669"/>
    <property type="project" value="UniProtKB-KW"/>
</dbReference>
<dbReference type="PANTHER" id="PTHR31232">
    <property type="match status" value="1"/>
</dbReference>
<organism evidence="7 8">
    <name type="scientific">Artemisia annua</name>
    <name type="common">Sweet wormwood</name>
    <dbReference type="NCBI Taxonomy" id="35608"/>
    <lineage>
        <taxon>Eukaryota</taxon>
        <taxon>Viridiplantae</taxon>
        <taxon>Streptophyta</taxon>
        <taxon>Embryophyta</taxon>
        <taxon>Tracheophyta</taxon>
        <taxon>Spermatophyta</taxon>
        <taxon>Magnoliopsida</taxon>
        <taxon>eudicotyledons</taxon>
        <taxon>Gunneridae</taxon>
        <taxon>Pentapetalae</taxon>
        <taxon>asterids</taxon>
        <taxon>campanulids</taxon>
        <taxon>Asterales</taxon>
        <taxon>Asteraceae</taxon>
        <taxon>Asteroideae</taxon>
        <taxon>Anthemideae</taxon>
        <taxon>Artemisiinae</taxon>
        <taxon>Artemisia</taxon>
    </lineage>
</organism>
<dbReference type="PANTHER" id="PTHR31232:SF172">
    <property type="entry name" value="S-PROTEIN HOMOLOG"/>
    <property type="match status" value="1"/>
</dbReference>
<keyword evidence="3 6" id="KW-0713">Self-incompatibility</keyword>
<evidence type="ECO:0000256" key="4">
    <source>
        <dbReference type="ARBA" id="ARBA00022525"/>
    </source>
</evidence>
<comment type="similarity">
    <text evidence="2 6">Belongs to the plant self-incompatibility (S1) protein family.</text>
</comment>
<keyword evidence="8" id="KW-1185">Reference proteome</keyword>
<reference evidence="7 8" key="1">
    <citation type="journal article" date="2018" name="Mol. Plant">
        <title>The genome of Artemisia annua provides insight into the evolution of Asteraceae family and artemisinin biosynthesis.</title>
        <authorList>
            <person name="Shen Q."/>
            <person name="Zhang L."/>
            <person name="Liao Z."/>
            <person name="Wang S."/>
            <person name="Yan T."/>
            <person name="Shi P."/>
            <person name="Liu M."/>
            <person name="Fu X."/>
            <person name="Pan Q."/>
            <person name="Wang Y."/>
            <person name="Lv Z."/>
            <person name="Lu X."/>
            <person name="Zhang F."/>
            <person name="Jiang W."/>
            <person name="Ma Y."/>
            <person name="Chen M."/>
            <person name="Hao X."/>
            <person name="Li L."/>
            <person name="Tang Y."/>
            <person name="Lv G."/>
            <person name="Zhou Y."/>
            <person name="Sun X."/>
            <person name="Brodelius P.E."/>
            <person name="Rose J.K.C."/>
            <person name="Tang K."/>
        </authorList>
    </citation>
    <scope>NUCLEOTIDE SEQUENCE [LARGE SCALE GENOMIC DNA]</scope>
    <source>
        <strain evidence="8">cv. Huhao1</strain>
        <tissue evidence="7">Leaf</tissue>
    </source>
</reference>
<evidence type="ECO:0000313" key="8">
    <source>
        <dbReference type="Proteomes" id="UP000245207"/>
    </source>
</evidence>
<keyword evidence="5 6" id="KW-0732">Signal</keyword>
<feature type="signal peptide" evidence="6">
    <location>
        <begin position="1"/>
        <end position="23"/>
    </location>
</feature>
<accession>A0A2U1PEP3</accession>
<comment type="caution">
    <text evidence="7">The sequence shown here is derived from an EMBL/GenBank/DDBJ whole genome shotgun (WGS) entry which is preliminary data.</text>
</comment>
<comment type="subcellular location">
    <subcellularLocation>
        <location evidence="1 6">Secreted</location>
    </subcellularLocation>
</comment>
<feature type="chain" id="PRO_5025087301" description="S-protein homolog" evidence="6">
    <location>
        <begin position="24"/>
        <end position="243"/>
    </location>
</feature>
<dbReference type="AlphaFoldDB" id="A0A2U1PEP3"/>
<evidence type="ECO:0000256" key="5">
    <source>
        <dbReference type="ARBA" id="ARBA00022729"/>
    </source>
</evidence>
<dbReference type="Proteomes" id="UP000245207">
    <property type="component" value="Unassembled WGS sequence"/>
</dbReference>
<evidence type="ECO:0000256" key="2">
    <source>
        <dbReference type="ARBA" id="ARBA00005581"/>
    </source>
</evidence>
<evidence type="ECO:0000256" key="3">
    <source>
        <dbReference type="ARBA" id="ARBA00022471"/>
    </source>
</evidence>
<evidence type="ECO:0000256" key="1">
    <source>
        <dbReference type="ARBA" id="ARBA00004613"/>
    </source>
</evidence>
<keyword evidence="4 6" id="KW-0964">Secreted</keyword>
<proteinExistence type="inferred from homology"/>
<dbReference type="EMBL" id="PKPP01001247">
    <property type="protein sequence ID" value="PWA84261.1"/>
    <property type="molecule type" value="Genomic_DNA"/>
</dbReference>
<gene>
    <name evidence="7" type="ORF">CTI12_AA111450</name>
</gene>
<dbReference type="InterPro" id="IPR010264">
    <property type="entry name" value="Self-incomp_S1"/>
</dbReference>
<evidence type="ECO:0000256" key="6">
    <source>
        <dbReference type="RuleBase" id="RU367044"/>
    </source>
</evidence>
<dbReference type="Pfam" id="PF05938">
    <property type="entry name" value="Self-incomp_S1"/>
    <property type="match status" value="1"/>
</dbReference>
<evidence type="ECO:0000313" key="7">
    <source>
        <dbReference type="EMBL" id="PWA84261.1"/>
    </source>
</evidence>
<name>A0A2U1PEP3_ARTAN</name>
<sequence length="243" mass="27969">MHCRFLLIVFLLIISTNFSTFEATTSEKFPCFIFVKWHILIINDISEDIVVHVTSRVGADLGNHTIPYNGIYDWTFCDTGQNDFTSEFWWASKYKTFNVFDAQAWSVCKTGKFFGTEHCYWLVRADGFYIGKENVPFPGVHLKPYRSRSSHNWVPMGRTFMMDGLKWSSVLKPVLIHKNNKELQNGLNVCFMNPCKCTSFHYENTYLSNPSADPSSGNITKRTQVWLPKALKSPNSGDQILHP</sequence>
<protein>
    <recommendedName>
        <fullName evidence="6">S-protein homolog</fullName>
    </recommendedName>
</protein>
<dbReference type="GO" id="GO:0005576">
    <property type="term" value="C:extracellular region"/>
    <property type="evidence" value="ECO:0007669"/>
    <property type="project" value="UniProtKB-SubCell"/>
</dbReference>